<dbReference type="PANTHER" id="PTHR38731:SF1">
    <property type="entry name" value="FECR PROTEIN DOMAIN-CONTAINING PROTEIN"/>
    <property type="match status" value="1"/>
</dbReference>
<feature type="signal peptide" evidence="1">
    <location>
        <begin position="1"/>
        <end position="25"/>
    </location>
</feature>
<evidence type="ECO:0000313" key="3">
    <source>
        <dbReference type="EMBL" id="MFC3852052.1"/>
    </source>
</evidence>
<keyword evidence="4" id="KW-1185">Reference proteome</keyword>
<dbReference type="InterPro" id="IPR006860">
    <property type="entry name" value="FecR"/>
</dbReference>
<reference evidence="4" key="1">
    <citation type="journal article" date="2019" name="Int. J. Syst. Evol. Microbiol.">
        <title>The Global Catalogue of Microorganisms (GCM) 10K type strain sequencing project: providing services to taxonomists for standard genome sequencing and annotation.</title>
        <authorList>
            <consortium name="The Broad Institute Genomics Platform"/>
            <consortium name="The Broad Institute Genome Sequencing Center for Infectious Disease"/>
            <person name="Wu L."/>
            <person name="Ma J."/>
        </authorList>
    </citation>
    <scope>NUCLEOTIDE SEQUENCE [LARGE SCALE GENOMIC DNA]</scope>
    <source>
        <strain evidence="4">IBRC 10765</strain>
    </source>
</reference>
<dbReference type="RefSeq" id="WP_380693749.1">
    <property type="nucleotide sequence ID" value="NZ_JBHRYR010000002.1"/>
</dbReference>
<sequence length="219" mass="22827">MMVVPKTLVHWTLVLLLALSGPVLAQTPASSTPPARVISVSGTAVVDGSSIARGTALQVGQIIETGPASRVRMRFVGGSLLTLGENTTFELTEYEPATNDKPQQAYFRVLEGVILAVAEGITPGTDSFVIETQAATMGIRGTIVWGGYFIPGQADYVLLEGGPVVIANEFGTIELREPGQGTTVLVDPAGVGETAPYDPTFWSAGKAIEAVTTIAIPSN</sequence>
<comment type="caution">
    <text evidence="3">The sequence shown here is derived from an EMBL/GenBank/DDBJ whole genome shotgun (WGS) entry which is preliminary data.</text>
</comment>
<proteinExistence type="predicted"/>
<evidence type="ECO:0000256" key="1">
    <source>
        <dbReference type="SAM" id="SignalP"/>
    </source>
</evidence>
<name>A0ABV7ZY27_9GAMM</name>
<dbReference type="EMBL" id="JBHRYR010000002">
    <property type="protein sequence ID" value="MFC3852052.1"/>
    <property type="molecule type" value="Genomic_DNA"/>
</dbReference>
<gene>
    <name evidence="3" type="ORF">ACFOOG_04310</name>
</gene>
<accession>A0ABV7ZY27</accession>
<feature type="chain" id="PRO_5045101853" evidence="1">
    <location>
        <begin position="26"/>
        <end position="219"/>
    </location>
</feature>
<keyword evidence="1" id="KW-0732">Signal</keyword>
<feature type="domain" description="FecR protein" evidence="2">
    <location>
        <begin position="63"/>
        <end position="144"/>
    </location>
</feature>
<protein>
    <submittedName>
        <fullName evidence="3">FecR domain-containing protein</fullName>
    </submittedName>
</protein>
<dbReference type="PANTHER" id="PTHR38731">
    <property type="entry name" value="LIPL45-RELATED LIPOPROTEIN-RELATED"/>
    <property type="match status" value="1"/>
</dbReference>
<organism evidence="3 4">
    <name type="scientific">Saccharospirillum mangrovi</name>
    <dbReference type="NCBI Taxonomy" id="2161747"/>
    <lineage>
        <taxon>Bacteria</taxon>
        <taxon>Pseudomonadati</taxon>
        <taxon>Pseudomonadota</taxon>
        <taxon>Gammaproteobacteria</taxon>
        <taxon>Oceanospirillales</taxon>
        <taxon>Saccharospirillaceae</taxon>
        <taxon>Saccharospirillum</taxon>
    </lineage>
</organism>
<dbReference type="Pfam" id="PF04773">
    <property type="entry name" value="FecR"/>
    <property type="match status" value="1"/>
</dbReference>
<evidence type="ECO:0000313" key="4">
    <source>
        <dbReference type="Proteomes" id="UP001595617"/>
    </source>
</evidence>
<dbReference type="Proteomes" id="UP001595617">
    <property type="component" value="Unassembled WGS sequence"/>
</dbReference>
<evidence type="ECO:0000259" key="2">
    <source>
        <dbReference type="Pfam" id="PF04773"/>
    </source>
</evidence>